<evidence type="ECO:0000256" key="2">
    <source>
        <dbReference type="ARBA" id="ARBA00008014"/>
    </source>
</evidence>
<evidence type="ECO:0000256" key="6">
    <source>
        <dbReference type="ARBA" id="ARBA00023239"/>
    </source>
</evidence>
<proteinExistence type="inferred from homology"/>
<gene>
    <name evidence="7" type="ORF">H206_03048</name>
</gene>
<keyword evidence="6 7" id="KW-0456">Lyase</keyword>
<evidence type="ECO:0000256" key="5">
    <source>
        <dbReference type="ARBA" id="ARBA00023141"/>
    </source>
</evidence>
<evidence type="ECO:0000313" key="8">
    <source>
        <dbReference type="Proteomes" id="UP000287853"/>
    </source>
</evidence>
<accession>A0A3S3QFQ7</accession>
<evidence type="ECO:0000256" key="3">
    <source>
        <dbReference type="ARBA" id="ARBA00013036"/>
    </source>
</evidence>
<comment type="pathway">
    <text evidence="1">Metabolic intermediate biosynthesis; chorismate biosynthesis; chorismate from D-erythrose 4-phosphate and phosphoenolpyruvate: step 7/7.</text>
</comment>
<keyword evidence="8" id="KW-1185">Reference proteome</keyword>
<dbReference type="Gene3D" id="3.60.150.10">
    <property type="entry name" value="Chorismate synthase AroC"/>
    <property type="match status" value="1"/>
</dbReference>
<sequence>MSIGAVKGVEIGSGFQVAEMLGSENNDAIAPGGFLSNNAGGILAGVSNGEEIIVRVAVKPIPSIHKEQQTVNTANEPVSIKVGGRHDISAIPRIIPVCEAMVRLTLADHLLRQQAILTSE</sequence>
<comment type="caution">
    <text evidence="7">The sequence shown here is derived from an EMBL/GenBank/DDBJ whole genome shotgun (WGS) entry which is preliminary data.</text>
</comment>
<dbReference type="PANTHER" id="PTHR21085">
    <property type="entry name" value="CHORISMATE SYNTHASE"/>
    <property type="match status" value="1"/>
</dbReference>
<dbReference type="GO" id="GO:0004107">
    <property type="term" value="F:chorismate synthase activity"/>
    <property type="evidence" value="ECO:0007669"/>
    <property type="project" value="UniProtKB-EC"/>
</dbReference>
<dbReference type="GO" id="GO:0009423">
    <property type="term" value="P:chorismate biosynthetic process"/>
    <property type="evidence" value="ECO:0007669"/>
    <property type="project" value="TreeGrafter"/>
</dbReference>
<organism evidence="7 8">
    <name type="scientific">Candidatus Electrothrix aarhusensis</name>
    <dbReference type="NCBI Taxonomy" id="1859131"/>
    <lineage>
        <taxon>Bacteria</taxon>
        <taxon>Pseudomonadati</taxon>
        <taxon>Thermodesulfobacteriota</taxon>
        <taxon>Desulfobulbia</taxon>
        <taxon>Desulfobulbales</taxon>
        <taxon>Desulfobulbaceae</taxon>
        <taxon>Candidatus Electrothrix</taxon>
    </lineage>
</organism>
<reference evidence="7 8" key="1">
    <citation type="submission" date="2017-01" db="EMBL/GenBank/DDBJ databases">
        <title>The cable genome- insights into the physiology and evolution of filamentous bacteria capable of sulfide oxidation via long distance electron transfer.</title>
        <authorList>
            <person name="Schreiber L."/>
            <person name="Bjerg J.T."/>
            <person name="Boggild A."/>
            <person name="Van De Vossenberg J."/>
            <person name="Meysman F."/>
            <person name="Nielsen L.P."/>
            <person name="Schramm A."/>
            <person name="Kjeldsen K.U."/>
        </authorList>
    </citation>
    <scope>NUCLEOTIDE SEQUENCE [LARGE SCALE GENOMIC DNA]</scope>
    <source>
        <strain evidence="7">MCF</strain>
    </source>
</reference>
<dbReference type="GO" id="GO:0005829">
    <property type="term" value="C:cytosol"/>
    <property type="evidence" value="ECO:0007669"/>
    <property type="project" value="TreeGrafter"/>
</dbReference>
<dbReference type="GO" id="GO:0008652">
    <property type="term" value="P:amino acid biosynthetic process"/>
    <property type="evidence" value="ECO:0007669"/>
    <property type="project" value="UniProtKB-KW"/>
</dbReference>
<comment type="similarity">
    <text evidence="2">Belongs to the chorismate synthase family.</text>
</comment>
<dbReference type="GO" id="GO:0009073">
    <property type="term" value="P:aromatic amino acid family biosynthetic process"/>
    <property type="evidence" value="ECO:0007669"/>
    <property type="project" value="UniProtKB-KW"/>
</dbReference>
<protein>
    <recommendedName>
        <fullName evidence="3">chorismate synthase</fullName>
        <ecNumber evidence="3">4.2.3.5</ecNumber>
    </recommendedName>
</protein>
<keyword evidence="4" id="KW-0028">Amino-acid biosynthesis</keyword>
<dbReference type="InterPro" id="IPR035904">
    <property type="entry name" value="Chorismate_synth_AroC_sf"/>
</dbReference>
<evidence type="ECO:0000256" key="4">
    <source>
        <dbReference type="ARBA" id="ARBA00022605"/>
    </source>
</evidence>
<evidence type="ECO:0000256" key="1">
    <source>
        <dbReference type="ARBA" id="ARBA00005044"/>
    </source>
</evidence>
<evidence type="ECO:0000313" key="7">
    <source>
        <dbReference type="EMBL" id="RWX43201.1"/>
    </source>
</evidence>
<dbReference type="SUPFAM" id="SSF103263">
    <property type="entry name" value="Chorismate synthase, AroC"/>
    <property type="match status" value="1"/>
</dbReference>
<dbReference type="InterPro" id="IPR000453">
    <property type="entry name" value="Chorismate_synth"/>
</dbReference>
<keyword evidence="5" id="KW-0057">Aromatic amino acid biosynthesis</keyword>
<dbReference type="AlphaFoldDB" id="A0A3S3QFQ7"/>
<dbReference type="PANTHER" id="PTHR21085:SF0">
    <property type="entry name" value="CHORISMATE SYNTHASE"/>
    <property type="match status" value="1"/>
</dbReference>
<dbReference type="EMBL" id="MTKO01000128">
    <property type="protein sequence ID" value="RWX43201.1"/>
    <property type="molecule type" value="Genomic_DNA"/>
</dbReference>
<name>A0A3S3QFQ7_9BACT</name>
<dbReference type="GO" id="GO:0010181">
    <property type="term" value="F:FMN binding"/>
    <property type="evidence" value="ECO:0007669"/>
    <property type="project" value="TreeGrafter"/>
</dbReference>
<dbReference type="Pfam" id="PF01264">
    <property type="entry name" value="Chorismate_synt"/>
    <property type="match status" value="1"/>
</dbReference>
<dbReference type="Proteomes" id="UP000287853">
    <property type="component" value="Unassembled WGS sequence"/>
</dbReference>
<dbReference type="EC" id="4.2.3.5" evidence="3"/>